<feature type="region of interest" description="Disordered" evidence="2">
    <location>
        <begin position="1426"/>
        <end position="1494"/>
    </location>
</feature>
<dbReference type="PROSITE" id="PS51293">
    <property type="entry name" value="SANT"/>
    <property type="match status" value="1"/>
</dbReference>
<dbReference type="GO" id="GO:0006357">
    <property type="term" value="P:regulation of transcription by RNA polymerase II"/>
    <property type="evidence" value="ECO:0007669"/>
    <property type="project" value="TreeGrafter"/>
</dbReference>
<feature type="compositionally biased region" description="Pro residues" evidence="2">
    <location>
        <begin position="2096"/>
        <end position="2110"/>
    </location>
</feature>
<reference evidence="4" key="2">
    <citation type="submission" date="2023-06" db="EMBL/GenBank/DDBJ databases">
        <authorList>
            <consortium name="Lawrence Berkeley National Laboratory"/>
            <person name="Haridas S."/>
            <person name="Hensen N."/>
            <person name="Bonometti L."/>
            <person name="Westerberg I."/>
            <person name="Brannstrom I.O."/>
            <person name="Guillou S."/>
            <person name="Cros-Aarteil S."/>
            <person name="Calhoun S."/>
            <person name="Kuo A."/>
            <person name="Mondo S."/>
            <person name="Pangilinan J."/>
            <person name="Riley R."/>
            <person name="Labutti K."/>
            <person name="Andreopoulos B."/>
            <person name="Lipzen A."/>
            <person name="Chen C."/>
            <person name="Yanf M."/>
            <person name="Daum C."/>
            <person name="Ng V."/>
            <person name="Clum A."/>
            <person name="Steindorff A."/>
            <person name="Ohm R."/>
            <person name="Martin F."/>
            <person name="Silar P."/>
            <person name="Natvig D."/>
            <person name="Lalanne C."/>
            <person name="Gautier V."/>
            <person name="Ament-Velasquez S.L."/>
            <person name="Kruys A."/>
            <person name="Hutchinson M.I."/>
            <person name="Powell A.J."/>
            <person name="Barry K."/>
            <person name="Miller A.N."/>
            <person name="Grigoriev I.V."/>
            <person name="Debuchy R."/>
            <person name="Gladieux P."/>
            <person name="Thoren M.H."/>
            <person name="Johannesson H."/>
        </authorList>
    </citation>
    <scope>NUCLEOTIDE SEQUENCE</scope>
    <source>
        <strain evidence="4">CBS 118394</strain>
    </source>
</reference>
<feature type="compositionally biased region" description="Low complexity" evidence="2">
    <location>
        <begin position="1785"/>
        <end position="1799"/>
    </location>
</feature>
<feature type="compositionally biased region" description="Basic and acidic residues" evidence="2">
    <location>
        <begin position="544"/>
        <end position="553"/>
    </location>
</feature>
<evidence type="ECO:0000259" key="3">
    <source>
        <dbReference type="PROSITE" id="PS51293"/>
    </source>
</evidence>
<feature type="compositionally biased region" description="Polar residues" evidence="2">
    <location>
        <begin position="1824"/>
        <end position="1848"/>
    </location>
</feature>
<dbReference type="InterPro" id="IPR017884">
    <property type="entry name" value="SANT_dom"/>
</dbReference>
<dbReference type="Pfam" id="PF00249">
    <property type="entry name" value="Myb_DNA-binding"/>
    <property type="match status" value="1"/>
</dbReference>
<feature type="region of interest" description="Disordered" evidence="2">
    <location>
        <begin position="662"/>
        <end position="732"/>
    </location>
</feature>
<feature type="compositionally biased region" description="Polar residues" evidence="2">
    <location>
        <begin position="73"/>
        <end position="87"/>
    </location>
</feature>
<feature type="compositionally biased region" description="Basic and acidic residues" evidence="2">
    <location>
        <begin position="434"/>
        <end position="447"/>
    </location>
</feature>
<feature type="compositionally biased region" description="Basic and acidic residues" evidence="2">
    <location>
        <begin position="488"/>
        <end position="497"/>
    </location>
</feature>
<evidence type="ECO:0000313" key="5">
    <source>
        <dbReference type="Proteomes" id="UP001283341"/>
    </source>
</evidence>
<dbReference type="InterPro" id="IPR001005">
    <property type="entry name" value="SANT/Myb"/>
</dbReference>
<feature type="compositionally biased region" description="Low complexity" evidence="2">
    <location>
        <begin position="1899"/>
        <end position="1918"/>
    </location>
</feature>
<dbReference type="GO" id="GO:0034967">
    <property type="term" value="C:Set3 complex"/>
    <property type="evidence" value="ECO:0007669"/>
    <property type="project" value="TreeGrafter"/>
</dbReference>
<feature type="region of interest" description="Disordered" evidence="2">
    <location>
        <begin position="1047"/>
        <end position="1236"/>
    </location>
</feature>
<feature type="compositionally biased region" description="Low complexity" evidence="2">
    <location>
        <begin position="1881"/>
        <end position="1893"/>
    </location>
</feature>
<feature type="compositionally biased region" description="Polar residues" evidence="2">
    <location>
        <begin position="1105"/>
        <end position="1118"/>
    </location>
</feature>
<dbReference type="PANTHER" id="PTHR13992:SF39">
    <property type="entry name" value="SMRTER, ISOFORM G"/>
    <property type="match status" value="1"/>
</dbReference>
<feature type="coiled-coil region" evidence="1">
    <location>
        <begin position="923"/>
        <end position="957"/>
    </location>
</feature>
<feature type="compositionally biased region" description="Basic and acidic residues" evidence="2">
    <location>
        <begin position="1511"/>
        <end position="1555"/>
    </location>
</feature>
<gene>
    <name evidence="4" type="ORF">B0H66DRAFT_481359</name>
</gene>
<dbReference type="InterPro" id="IPR009057">
    <property type="entry name" value="Homeodomain-like_sf"/>
</dbReference>
<feature type="compositionally biased region" description="Basic and acidic residues" evidence="2">
    <location>
        <begin position="198"/>
        <end position="222"/>
    </location>
</feature>
<dbReference type="Gene3D" id="1.10.10.60">
    <property type="entry name" value="Homeodomain-like"/>
    <property type="match status" value="1"/>
</dbReference>
<evidence type="ECO:0000313" key="4">
    <source>
        <dbReference type="EMBL" id="KAK3315404.1"/>
    </source>
</evidence>
<proteinExistence type="predicted"/>
<organism evidence="4 5">
    <name type="scientific">Apodospora peruviana</name>
    <dbReference type="NCBI Taxonomy" id="516989"/>
    <lineage>
        <taxon>Eukaryota</taxon>
        <taxon>Fungi</taxon>
        <taxon>Dikarya</taxon>
        <taxon>Ascomycota</taxon>
        <taxon>Pezizomycotina</taxon>
        <taxon>Sordariomycetes</taxon>
        <taxon>Sordariomycetidae</taxon>
        <taxon>Sordariales</taxon>
        <taxon>Lasiosphaeriaceae</taxon>
        <taxon>Apodospora</taxon>
    </lineage>
</organism>
<dbReference type="Proteomes" id="UP001283341">
    <property type="component" value="Unassembled WGS sequence"/>
</dbReference>
<evidence type="ECO:0000256" key="2">
    <source>
        <dbReference type="SAM" id="MobiDB-lite"/>
    </source>
</evidence>
<comment type="caution">
    <text evidence="4">The sequence shown here is derived from an EMBL/GenBank/DDBJ whole genome shotgun (WGS) entry which is preliminary data.</text>
</comment>
<feature type="region of interest" description="Disordered" evidence="2">
    <location>
        <begin position="1576"/>
        <end position="1616"/>
    </location>
</feature>
<sequence length="2199" mass="242610">MRNNDHRPPYYRRSPPAPGSLAYHYRDRSRYTGSRYDGGDRARSRSPRDPSPYRDRVDRGSQYGDNDRRRQSAVDTRTNTAAFQSNRDVFRDSNTGREPPTGPKGQREQFEPPRGPRGAGPAVDFNRGPRGGRGGRGRGWRDDSRDRGRDREPDYRDRPHFREDRSRERERDWRDRDRDTFPRGRRPSPLGGRGRSPPGRDFRDARDPPLGVDAERARRGSRDGPLSAGSSSSDPPFGPSSFRGGGFPRGGRGRGRGDWGERGRGRGGGFYDDRMDRYGPRSRSQEGRWGGRDQEERDRRDFRHLDSARDLHNDREPRDRVERDLIPRKLDRVSHEPPTSTKDVSPPPLAPSAPAFGSVPSRQPTTADIQTPTGKAPPTGPRALTEERPVSAGHAVGGDRAPPTGPSKPTLPDGSPPIPVGPRAQQKPQQQSSHSDHHGDFERRPRSSDAQSDPHVATTDGQLRGLNITGLHDVAVKTERGTQSARVSVDRDTKAGYDAEDVVMRDVGAPEQALKERVVDRSTEQSVSPTMPKPVNPSDQVPRPTEEPNEPRAAKRRRTARPIPSARVRLPVKQPSVPATYQSSESDDDDDYDDYFEQNISKTEAELKKLEDAADGVPIRIVARYASVVHEAMLKVVNDKNDLVKMIGPLPQGFSFIRPKPGTEAEMPKAPPVEEEPPVSAPPLREESAIPTVETGDDHPPDIQPKLEEMDTEGSGLPPLPTIEHPRDRDEDVDMQDMSEAQDTLGPLRQPVLVNSVPADANGIAIFDQHVSGKTSPSPPDEGSEDRTEDDGSIYGSIEAVREYSATPPTEELPMFNLMPWYLSKKVLKATEQSPGFHSFLLQQIGAQDAAKKGQQAEVGQEYRKNYEGYLRFTLSDDPAAVRSRDYFADKPVITTTSGKVAVPSEAKPEGSRRGFGRFSTNLDVEQAIEQSLREQKEREEREARAQKEKYRTEKEAVIPPMYWTNEDKKQGLFFDTAGLLPMEKLVATWQVVPWHVNFTEEEAEKFEKAYMESPKQWGKIAKEIPNRDFGTCIQYYYAKKRELNLKDKLKKQPRKRKKGRGKQRSSALVSELGNTENETEEAQENGENGERRRPRRAAAPTWGFETNNADSDGTTPAATPGRRRAGTVAEVKNDSGTEKTTEPKKPGRRVRQPKADKGEPKVPKPTQALAPTPPATQGKGNRSRSNSRAQGPEWLSPQTPADLGPRPPLQFDAPPGVMQPPMGPIQQQPPLASPERGMQVMQTNISEMMAPPQLRPDPVPPQASVPTFDIGPPSGTERSRSAQQASSYWSVAETTDFPALLRSFGTDWGAIAAHMQTKTAVMENGGKAEWGDIALEADAKLQRGEKRPAPPAPSTGPRKRYDVPSAGHRPLAAAESEDRPLTKAEPTPASQSFTRFPVAIAQASPVPHSLAPPVSGVMAAPPVVTQAMSPPARHRGPPPSPFTYQERDGEPIPPPPQVMAQQPPQPVRISQKPAPLSTSVPPVSEAPPRPAGWAADVDAQMPMLSQQQKRVHEVREPRERQSRIETPQREQARIVERTPVRLKQEPEHSLHHQEPFQSYQPPPQRVMQARNEPISLARQPEAPRTMAPVPRPYTPPVQAQPVRALPNEPAPMHHAPPQIQVIERPMPNIHRPMPTSMQEQYAPSPVTAQPVPPPSVTPAPSRPVERKTSSLMALLNDDPPAPPKRPDISSGHKSTPPPPPQISSRAPQPPSMVAQQRREVENPGYPYSRSAAAGIPALKPPHPQSPQPQHMNAPRSAIVSPMDSPASAAEAAQRDYYSRHHVFQSHQASASNSPQSQQVHHYPPPAPHEQRLADQRLAEQRLAHSQQHSQHSPMGYQAQQSYQSYPVTQPHAASPTPQYAPHPSLAGRRDPLPPSREAWPQPQQPTAAALEQQRQEQQRQQQQQQQQQEQQQRHQQQASWPPSHQGPPKSNQPPTQSAWAAQHGGVGQPKPAVQSSLHGQQHSWSSSAPPQQQQQPHPLNLRDTRGPPPPSIYGAPHDSQSPGGGMVHPQHQHHGSLGGGGPTRYGQPQQQQQPDPRQRGGGEPGGPSPVVGQPPYARYSNTPGPVGQGGREPPPQQHPTVRSYTPVSAFDPRGPGGPPQGPPGGPPPYGAQQQQDSMLRDAQRLEGQHQMRDMAAAGGRGADPREMAAREMAAARESQQQQQQGQHPGMGSILPRQLRPGPQHDEYNRGPPPPPRYQ</sequence>
<feature type="compositionally biased region" description="Pro residues" evidence="2">
    <location>
        <begin position="1254"/>
        <end position="1264"/>
    </location>
</feature>
<feature type="compositionally biased region" description="Low complexity" evidence="2">
    <location>
        <begin position="187"/>
        <end position="197"/>
    </location>
</feature>
<feature type="region of interest" description="Disordered" evidence="2">
    <location>
        <begin position="1506"/>
        <end position="1564"/>
    </location>
</feature>
<dbReference type="SMART" id="SM00717">
    <property type="entry name" value="SANT"/>
    <property type="match status" value="2"/>
</dbReference>
<feature type="compositionally biased region" description="Acidic residues" evidence="2">
    <location>
        <begin position="782"/>
        <end position="792"/>
    </location>
</feature>
<name>A0AAE0HZB1_9PEZI</name>
<feature type="compositionally biased region" description="Basic and acidic residues" evidence="2">
    <location>
        <begin position="1809"/>
        <end position="1823"/>
    </location>
</feature>
<feature type="compositionally biased region" description="Basic and acidic residues" evidence="2">
    <location>
        <begin position="513"/>
        <end position="523"/>
    </location>
</feature>
<feature type="compositionally biased region" description="Low complexity" evidence="2">
    <location>
        <begin position="2151"/>
        <end position="2172"/>
    </location>
</feature>
<feature type="compositionally biased region" description="Low complexity" evidence="2">
    <location>
        <begin position="1961"/>
        <end position="1979"/>
    </location>
</feature>
<feature type="region of interest" description="Disordered" evidence="2">
    <location>
        <begin position="767"/>
        <end position="792"/>
    </location>
</feature>
<feature type="compositionally biased region" description="Polar residues" evidence="2">
    <location>
        <begin position="360"/>
        <end position="373"/>
    </location>
</feature>
<accession>A0AAE0HZB1</accession>
<feature type="compositionally biased region" description="Basic and acidic residues" evidence="2">
    <location>
        <begin position="1154"/>
        <end position="1163"/>
    </location>
</feature>
<feature type="compositionally biased region" description="Polar residues" evidence="2">
    <location>
        <begin position="1179"/>
        <end position="1190"/>
    </location>
</feature>
<feature type="compositionally biased region" description="Low complexity" evidence="2">
    <location>
        <begin position="2025"/>
        <end position="2036"/>
    </location>
</feature>
<dbReference type="InterPro" id="IPR051571">
    <property type="entry name" value="N-CoR_corepressor"/>
</dbReference>
<feature type="domain" description="SANT" evidence="3">
    <location>
        <begin position="998"/>
        <end position="1045"/>
    </location>
</feature>
<feature type="compositionally biased region" description="Basic and acidic residues" evidence="2">
    <location>
        <begin position="37"/>
        <end position="72"/>
    </location>
</feature>
<protein>
    <recommendedName>
        <fullName evidence="3">SANT domain-containing protein</fullName>
    </recommendedName>
</protein>
<feature type="region of interest" description="Disordered" evidence="2">
    <location>
        <begin position="1"/>
        <end position="593"/>
    </location>
</feature>
<feature type="compositionally biased region" description="Basic and acidic residues" evidence="2">
    <location>
        <begin position="139"/>
        <end position="182"/>
    </location>
</feature>
<keyword evidence="1" id="KW-0175">Coiled coil</keyword>
<feature type="compositionally biased region" description="Basic and acidic residues" evidence="2">
    <location>
        <begin position="1132"/>
        <end position="1146"/>
    </location>
</feature>
<feature type="region of interest" description="Disordered" evidence="2">
    <location>
        <begin position="1628"/>
        <end position="2199"/>
    </location>
</feature>
<feature type="region of interest" description="Disordered" evidence="2">
    <location>
        <begin position="1251"/>
        <end position="1288"/>
    </location>
</feature>
<feature type="compositionally biased region" description="Basic and acidic residues" evidence="2">
    <location>
        <begin position="271"/>
        <end position="335"/>
    </location>
</feature>
<dbReference type="EMBL" id="JAUEDM010000006">
    <property type="protein sequence ID" value="KAK3315404.1"/>
    <property type="molecule type" value="Genomic_DNA"/>
</dbReference>
<dbReference type="SUPFAM" id="SSF46689">
    <property type="entry name" value="Homeodomain-like"/>
    <property type="match status" value="2"/>
</dbReference>
<dbReference type="PANTHER" id="PTHR13992">
    <property type="entry name" value="NUCLEAR RECEPTOR CO-REPRESSOR RELATED NCOR"/>
    <property type="match status" value="1"/>
</dbReference>
<feature type="compositionally biased region" description="Basic and acidic residues" evidence="2">
    <location>
        <begin position="696"/>
        <end position="709"/>
    </location>
</feature>
<feature type="region of interest" description="Disordered" evidence="2">
    <location>
        <begin position="1341"/>
        <end position="1397"/>
    </location>
</feature>
<feature type="compositionally biased region" description="Basic and acidic residues" evidence="2">
    <location>
        <begin position="255"/>
        <end position="264"/>
    </location>
</feature>
<feature type="compositionally biased region" description="Basic and acidic residues" evidence="2">
    <location>
        <begin position="2119"/>
        <end position="2133"/>
    </location>
</feature>
<feature type="compositionally biased region" description="Polar residues" evidence="2">
    <location>
        <begin position="1919"/>
        <end position="1940"/>
    </location>
</feature>
<reference evidence="4" key="1">
    <citation type="journal article" date="2023" name="Mol. Phylogenet. Evol.">
        <title>Genome-scale phylogeny and comparative genomics of the fungal order Sordariales.</title>
        <authorList>
            <person name="Hensen N."/>
            <person name="Bonometti L."/>
            <person name="Westerberg I."/>
            <person name="Brannstrom I.O."/>
            <person name="Guillou S."/>
            <person name="Cros-Aarteil S."/>
            <person name="Calhoun S."/>
            <person name="Haridas S."/>
            <person name="Kuo A."/>
            <person name="Mondo S."/>
            <person name="Pangilinan J."/>
            <person name="Riley R."/>
            <person name="LaButti K."/>
            <person name="Andreopoulos B."/>
            <person name="Lipzen A."/>
            <person name="Chen C."/>
            <person name="Yan M."/>
            <person name="Daum C."/>
            <person name="Ng V."/>
            <person name="Clum A."/>
            <person name="Steindorff A."/>
            <person name="Ohm R.A."/>
            <person name="Martin F."/>
            <person name="Silar P."/>
            <person name="Natvig D.O."/>
            <person name="Lalanne C."/>
            <person name="Gautier V."/>
            <person name="Ament-Velasquez S.L."/>
            <person name="Kruys A."/>
            <person name="Hutchinson M.I."/>
            <person name="Powell A.J."/>
            <person name="Barry K."/>
            <person name="Miller A.N."/>
            <person name="Grigoriev I.V."/>
            <person name="Debuchy R."/>
            <person name="Gladieux P."/>
            <person name="Hiltunen Thoren M."/>
            <person name="Johannesson H."/>
        </authorList>
    </citation>
    <scope>NUCLEOTIDE SEQUENCE</scope>
    <source>
        <strain evidence="4">CBS 118394</strain>
    </source>
</reference>
<feature type="compositionally biased region" description="Pro residues" evidence="2">
    <location>
        <begin position="1651"/>
        <end position="1662"/>
    </location>
</feature>
<evidence type="ECO:0000256" key="1">
    <source>
        <dbReference type="SAM" id="Coils"/>
    </source>
</evidence>
<feature type="compositionally biased region" description="Basic residues" evidence="2">
    <location>
        <begin position="1049"/>
        <end position="1064"/>
    </location>
</feature>
<feature type="compositionally biased region" description="Low complexity" evidence="2">
    <location>
        <begin position="223"/>
        <end position="242"/>
    </location>
</feature>
<keyword evidence="5" id="KW-1185">Reference proteome</keyword>